<gene>
    <name evidence="7" type="ORF">HYH03_011504</name>
</gene>
<dbReference type="FunFam" id="3.30.230.10:FF:000002">
    <property type="entry name" value="30S ribosomal protein S5"/>
    <property type="match status" value="1"/>
</dbReference>
<dbReference type="GO" id="GO:0005840">
    <property type="term" value="C:ribosome"/>
    <property type="evidence" value="ECO:0007669"/>
    <property type="project" value="UniProtKB-KW"/>
</dbReference>
<dbReference type="Pfam" id="PF03719">
    <property type="entry name" value="Ribosomal_S5_C"/>
    <property type="match status" value="1"/>
</dbReference>
<dbReference type="SUPFAM" id="SSF54211">
    <property type="entry name" value="Ribosomal protein S5 domain 2-like"/>
    <property type="match status" value="1"/>
</dbReference>
<dbReference type="Proteomes" id="UP000612055">
    <property type="component" value="Unassembled WGS sequence"/>
</dbReference>
<dbReference type="InterPro" id="IPR005324">
    <property type="entry name" value="Ribosomal_uS5_C"/>
</dbReference>
<evidence type="ECO:0000313" key="8">
    <source>
        <dbReference type="Proteomes" id="UP000612055"/>
    </source>
</evidence>
<dbReference type="InterPro" id="IPR013810">
    <property type="entry name" value="Ribosomal_uS5_N"/>
</dbReference>
<evidence type="ECO:0000256" key="5">
    <source>
        <dbReference type="RuleBase" id="RU003823"/>
    </source>
</evidence>
<protein>
    <recommendedName>
        <fullName evidence="6">S5 DRBM domain-containing protein</fullName>
    </recommendedName>
</protein>
<dbReference type="PANTHER" id="PTHR48277">
    <property type="entry name" value="MITOCHONDRIAL RIBOSOMAL PROTEIN S5"/>
    <property type="match status" value="1"/>
</dbReference>
<dbReference type="GO" id="GO:0006412">
    <property type="term" value="P:translation"/>
    <property type="evidence" value="ECO:0007669"/>
    <property type="project" value="InterPro"/>
</dbReference>
<organism evidence="7 8">
    <name type="scientific">Edaphochlamys debaryana</name>
    <dbReference type="NCBI Taxonomy" id="47281"/>
    <lineage>
        <taxon>Eukaryota</taxon>
        <taxon>Viridiplantae</taxon>
        <taxon>Chlorophyta</taxon>
        <taxon>core chlorophytes</taxon>
        <taxon>Chlorophyceae</taxon>
        <taxon>CS clade</taxon>
        <taxon>Chlamydomonadales</taxon>
        <taxon>Chlamydomonadales incertae sedis</taxon>
        <taxon>Edaphochlamys</taxon>
    </lineage>
</organism>
<evidence type="ECO:0000256" key="1">
    <source>
        <dbReference type="ARBA" id="ARBA00008945"/>
    </source>
</evidence>
<keyword evidence="3 4" id="KW-0687">Ribonucleoprotein</keyword>
<proteinExistence type="inferred from homology"/>
<accession>A0A835Y2T2</accession>
<dbReference type="Gene3D" id="3.30.230.10">
    <property type="match status" value="1"/>
</dbReference>
<feature type="domain" description="S5 DRBM" evidence="6">
    <location>
        <begin position="1"/>
        <end position="56"/>
    </location>
</feature>
<dbReference type="Gene3D" id="3.30.160.20">
    <property type="match status" value="1"/>
</dbReference>
<dbReference type="SUPFAM" id="SSF54768">
    <property type="entry name" value="dsRNA-binding domain-like"/>
    <property type="match status" value="1"/>
</dbReference>
<dbReference type="GO" id="GO:0005737">
    <property type="term" value="C:cytoplasm"/>
    <property type="evidence" value="ECO:0007669"/>
    <property type="project" value="UniProtKB-ARBA"/>
</dbReference>
<keyword evidence="2 4" id="KW-0689">Ribosomal protein</keyword>
<evidence type="ECO:0000256" key="4">
    <source>
        <dbReference type="PROSITE-ProRule" id="PRU00268"/>
    </source>
</evidence>
<evidence type="ECO:0000256" key="3">
    <source>
        <dbReference type="ARBA" id="ARBA00023274"/>
    </source>
</evidence>
<dbReference type="AlphaFoldDB" id="A0A835Y2T2"/>
<dbReference type="PROSITE" id="PS50881">
    <property type="entry name" value="S5_DSRBD"/>
    <property type="match status" value="1"/>
</dbReference>
<dbReference type="PANTHER" id="PTHR48277:SF1">
    <property type="entry name" value="MITOCHONDRIAL RIBOSOMAL PROTEIN S5"/>
    <property type="match status" value="1"/>
</dbReference>
<dbReference type="GO" id="GO:1990904">
    <property type="term" value="C:ribonucleoprotein complex"/>
    <property type="evidence" value="ECO:0007669"/>
    <property type="project" value="UniProtKB-UniRule"/>
</dbReference>
<evidence type="ECO:0000256" key="2">
    <source>
        <dbReference type="ARBA" id="ARBA00022980"/>
    </source>
</evidence>
<keyword evidence="8" id="KW-1185">Reference proteome</keyword>
<reference evidence="7" key="1">
    <citation type="journal article" date="2020" name="bioRxiv">
        <title>Comparative genomics of Chlamydomonas.</title>
        <authorList>
            <person name="Craig R.J."/>
            <person name="Hasan A.R."/>
            <person name="Ness R.W."/>
            <person name="Keightley P.D."/>
        </authorList>
    </citation>
    <scope>NUCLEOTIDE SEQUENCE</scope>
    <source>
        <strain evidence="7">CCAP 11/70</strain>
    </source>
</reference>
<evidence type="ECO:0000259" key="6">
    <source>
        <dbReference type="PROSITE" id="PS50881"/>
    </source>
</evidence>
<dbReference type="GO" id="GO:0003723">
    <property type="term" value="F:RNA binding"/>
    <property type="evidence" value="ECO:0007669"/>
    <property type="project" value="InterPro"/>
</dbReference>
<comment type="similarity">
    <text evidence="1 5">Belongs to the universal ribosomal protein uS5 family.</text>
</comment>
<comment type="caution">
    <text evidence="7">The sequence shown here is derived from an EMBL/GenBank/DDBJ whole genome shotgun (WGS) entry which is preliminary data.</text>
</comment>
<dbReference type="GO" id="GO:0003735">
    <property type="term" value="F:structural constituent of ribosome"/>
    <property type="evidence" value="ECO:0007669"/>
    <property type="project" value="UniProtKB-UniRule"/>
</dbReference>
<dbReference type="Pfam" id="PF00333">
    <property type="entry name" value="Ribosomal_S5"/>
    <property type="match status" value="1"/>
</dbReference>
<dbReference type="InterPro" id="IPR000851">
    <property type="entry name" value="Ribosomal_uS5"/>
</dbReference>
<evidence type="ECO:0000313" key="7">
    <source>
        <dbReference type="EMBL" id="KAG2490039.1"/>
    </source>
</evidence>
<dbReference type="InterPro" id="IPR020568">
    <property type="entry name" value="Ribosomal_Su5_D2-typ_SF"/>
</dbReference>
<dbReference type="EMBL" id="JAEHOE010000066">
    <property type="protein sequence ID" value="KAG2490039.1"/>
    <property type="molecule type" value="Genomic_DNA"/>
</dbReference>
<dbReference type="InterPro" id="IPR014721">
    <property type="entry name" value="Ribsml_uS5_D2-typ_fold_subgr"/>
</dbReference>
<name>A0A835Y2T2_9CHLO</name>
<sequence>MSSERGKDGTKVAVFSAMVATGNMKGLFGLGFATSETAQLATARAHLDSINRLTAVPLYRGHTIYHRVDHEYHRMKMQLEPRPEGWGLRCSDLLYELCNLAGIRDVSIKIRGRRKNKFFVAKCFQEALLRQTTPHDGVEATGMYIREVPRKGL</sequence>
<dbReference type="OrthoDB" id="309483at2759"/>